<reference evidence="7" key="3">
    <citation type="submission" date="2015-06" db="UniProtKB">
        <authorList>
            <consortium name="EnsemblMetazoa"/>
        </authorList>
    </citation>
    <scope>IDENTIFICATION</scope>
</reference>
<evidence type="ECO:0000259" key="5">
    <source>
        <dbReference type="PROSITE" id="PS51670"/>
    </source>
</evidence>
<feature type="domain" description="Apple" evidence="4">
    <location>
        <begin position="2641"/>
        <end position="2712"/>
    </location>
</feature>
<feature type="domain" description="Apple" evidence="4">
    <location>
        <begin position="2375"/>
        <end position="2448"/>
    </location>
</feature>
<evidence type="ECO:0000259" key="3">
    <source>
        <dbReference type="PROSITE" id="PS50234"/>
    </source>
</evidence>
<dbReference type="Proteomes" id="UP000014760">
    <property type="component" value="Unassembled WGS sequence"/>
</dbReference>
<dbReference type="PANTHER" id="PTHR24020">
    <property type="entry name" value="COLLAGEN ALPHA"/>
    <property type="match status" value="1"/>
</dbReference>
<dbReference type="SMART" id="SM00473">
    <property type="entry name" value="PAN_AP"/>
    <property type="match status" value="28"/>
</dbReference>
<dbReference type="Pfam" id="PF00092">
    <property type="entry name" value="VWA"/>
    <property type="match status" value="1"/>
</dbReference>
<feature type="domain" description="Apple" evidence="4">
    <location>
        <begin position="2035"/>
        <end position="2108"/>
    </location>
</feature>
<feature type="domain" description="Apple" evidence="4">
    <location>
        <begin position="219"/>
        <end position="297"/>
    </location>
</feature>
<dbReference type="InterPro" id="IPR050525">
    <property type="entry name" value="ECM_Assembly_Org"/>
</dbReference>
<evidence type="ECO:0000259" key="4">
    <source>
        <dbReference type="PROSITE" id="PS50948"/>
    </source>
</evidence>
<dbReference type="InterPro" id="IPR014044">
    <property type="entry name" value="CAP_dom"/>
</dbReference>
<name>R7T380_CAPTE</name>
<dbReference type="STRING" id="283909.R7T380"/>
<dbReference type="Gene3D" id="3.40.33.10">
    <property type="entry name" value="CAP"/>
    <property type="match status" value="1"/>
</dbReference>
<evidence type="ECO:0008006" key="9">
    <source>
        <dbReference type="Google" id="ProtNLM"/>
    </source>
</evidence>
<dbReference type="InterPro" id="IPR035940">
    <property type="entry name" value="CAP_sf"/>
</dbReference>
<dbReference type="EMBL" id="KB312525">
    <property type="protein sequence ID" value="ELT87063.1"/>
    <property type="molecule type" value="Genomic_DNA"/>
</dbReference>
<dbReference type="SUPFAM" id="SSF55797">
    <property type="entry name" value="PR-1-like"/>
    <property type="match status" value="1"/>
</dbReference>
<feature type="domain" description="Apple" evidence="4">
    <location>
        <begin position="137"/>
        <end position="217"/>
    </location>
</feature>
<dbReference type="EnsemblMetazoa" id="CapteT222839">
    <property type="protein sequence ID" value="CapteP222839"/>
    <property type="gene ID" value="CapteG222839"/>
</dbReference>
<dbReference type="SUPFAM" id="SSF53300">
    <property type="entry name" value="vWA-like"/>
    <property type="match status" value="1"/>
</dbReference>
<organism evidence="6">
    <name type="scientific">Capitella teleta</name>
    <name type="common">Polychaete worm</name>
    <dbReference type="NCBI Taxonomy" id="283909"/>
    <lineage>
        <taxon>Eukaryota</taxon>
        <taxon>Metazoa</taxon>
        <taxon>Spiralia</taxon>
        <taxon>Lophotrochozoa</taxon>
        <taxon>Annelida</taxon>
        <taxon>Polychaeta</taxon>
        <taxon>Sedentaria</taxon>
        <taxon>Scolecida</taxon>
        <taxon>Capitellidae</taxon>
        <taxon>Capitella</taxon>
    </lineage>
</organism>
<accession>R7T380</accession>
<feature type="domain" description="Apple" evidence="4">
    <location>
        <begin position="1671"/>
        <end position="1748"/>
    </location>
</feature>
<feature type="domain" description="Apple" evidence="4">
    <location>
        <begin position="3038"/>
        <end position="3116"/>
    </location>
</feature>
<keyword evidence="2" id="KW-0732">Signal</keyword>
<feature type="domain" description="Apple" evidence="4">
    <location>
        <begin position="1957"/>
        <end position="2030"/>
    </location>
</feature>
<dbReference type="InterPro" id="IPR003582">
    <property type="entry name" value="ShKT_dom"/>
</dbReference>
<dbReference type="HOGENOM" id="CLU_224951_0_0_1"/>
<dbReference type="Gene3D" id="3.40.50.410">
    <property type="entry name" value="von Willebrand factor, type A domain"/>
    <property type="match status" value="1"/>
</dbReference>
<evidence type="ECO:0000313" key="6">
    <source>
        <dbReference type="EMBL" id="ELT87063.1"/>
    </source>
</evidence>
<evidence type="ECO:0000313" key="7">
    <source>
        <dbReference type="EnsemblMetazoa" id="CapteP222839"/>
    </source>
</evidence>
<dbReference type="Pfam" id="PF14295">
    <property type="entry name" value="PAN_4"/>
    <property type="match status" value="9"/>
</dbReference>
<keyword evidence="8" id="KW-1185">Reference proteome</keyword>
<dbReference type="PANTHER" id="PTHR24020:SF84">
    <property type="entry name" value="VWFA DOMAIN-CONTAINING PROTEIN"/>
    <property type="match status" value="1"/>
</dbReference>
<protein>
    <recommendedName>
        <fullName evidence="9">VWFA domain-containing protein</fullName>
    </recommendedName>
</protein>
<proteinExistence type="predicted"/>
<sequence length="3418" mass="373806">MRISLLLQSALMLGFVCFAHTQTAGNCHYKAAANTASQGASQVGEDGVENCLKACSEAQAEPEDNRCQALDYSDADGCWMHRGSSYLTSQAEKTGVTQYTIDQCANRECWTHTQINDIQDIDDQAGTNLYVINRKTCDNYHNGCTWILYKDSHLDGSVTVVSDKAADECLENCQDNSQCVALDYDIAVEKCWYHYDEQHLNTRNEQIGTNLYIKDQANCAYGSCVYLQSVDKAANGATAVSGVSSRNACLQACEDQRDTCKAVEYSTENGCYLHSSTDYKNTIADRAGVTLFEVQSCVFANCNFTQYVDTNAPGAQPISDVQYEGCLQYCIDTDTCKAVEYSSNLGCYAHNDDTYKTSKSSNTGYTLYELNACTYNQCTFTQIDNQAASGATLVQGSTTRDSCLQACIEVQPDCFAVEYSDEYGCYLHSSGGLTYTFNNGVTSFEFVSCVDLDHTDDSLVLCWIHIDKQDLNNVVPAMMVDHSRLLKQCPPEDCQVVWQFLDDIRGPEAESVDSIFTTDECLQFCLLNEDCVGVDVHHAEHPLCWLHLSQDSLSETVNSPGVTHAILVNRCRNDCEAEWQFYPNHGGIGGVAREDISSKAECLRSCEAHADCVGVDLDYDSANSLCWLHFSNGTLYNTRVDYNITNAVLVNKCQPASTTTAATTACLPAVYDFYPNTRSIGAQQQDGITQRQDCLDSCSANSECFGADMDSTGSVFCWLHFSQSFEANSETASGIEQARLIDRCPTSTLSSICLDPIWEYQEDTAISGGIPFASLTTQTACEAQCVFESNCLGVDLDSNTGTTYCWLFYEGVDLNNVRSESGVTHSLLVDRCPLTVASTVGSTASACGEPSWDIYQNQKAYGAVGYSAITDLNECLNECISLESCVAVDIDTRASVAVTCWIHETESNLATRVAETGVDHWVLLDRCPGCTTEYSVLENTHGSGATERADILTQDACLAFCNADINCVGADIDLRTGNTLCWLYYSLEDLNDIASSSGVNHYTLVERCTSITTTTASTLGSSTATACGDATFNIFEDTSSDGAQSYGDITSEVVCLETCVADITCFGADIDYNAGSVLCWLHFDAADFDKQNSRANVNQYQLTDRCPSVTQTAASQSTPPVEICWMYTIRGVNGLGGSSKGTMSSGDCIRRCYEDDFCQAADWNTADEECYFHTVNIDRQYTTCCDRYELACGVSCEDSFAEFTEQSGGSGSVGQSGITTLAGCQARCLSYDICEGFDYISSPKAGSLSCKLYLDGIGFPEFNSQSSHYSRRRCTDPALLSTTPATTIYAETAAPDHCFADIVILIDSSGSIRDNEPANQNNWELITSFVSMLITEAFNMDSPNYDRVSIVTFSNDAQLRYTLNQYDPEGLISTVETLPYAGGETNTPAGLKVSLDSALSSANGNRDGYKDVLILITDGYTTNTWADDLPEEIADLRARDVYTIAVGVTEGVNRAELESIVGSSSRIYGVNYFNELSGVTDLVKVAIDTKCDPETTSLTTYSPCGSPIWSTSINTRAFGGVSRGNINTLAGCQAECVATSDCKGIDYNTLEADVVCYLFIGSIQETEPLTGVNHYVLEDRCPPKACRTAWDTLPDIAGSGGTPSQALKTAKQCQQECVSNPDCFGVDLDSKSTDSFCWLHLQESNIWKTRKANDVTLHIINRCYLGGGKECPVWQKYSNMRGNNGERDVDASSESECKTACVNNAECVGFDLDTRQDPQQCWLHLSDANIDTLVEDEGINNYQLVERCSVGSTTASPDCPIWSKEENIAGADGIRNMDATSESACKDACIGDLNCVGFDLTVNADPIQCWLHESLSQIQGSNRRVESGVNLYTLEKRCDGKPLLKKGIAYLSKYYLKVCPVWEKIENVHALNGIENTVAESEAECKAVCIADANCVGFDLVTGSTPNGCWLHNNIDDLESPEEQEGTNLYKLSARCETSTVPASTTPGLELYVYGGCNFAVTQDMGANGATKVEGADTLDQCLEACKNDQENCKAVEYSEKDKCWMHDSTSYEANLSENEGVNVYKFQDCAYEGCTFEITENQGADGATKVDGANSLDACLAACKDDQANCKAVEYGEKDKCWKHTSDTYQERLKENEGVNVYMFKDCAVGSSTTIASTIANLYSHGTCSFETYVDQSADGATKVDGATSLDACLDACSDHSCYAVEYSEEYGCYRHTTAYVESTMKDNAGVTIYKYKTCTADCPVWDKKENMQGVGGISFADASTSAECKAACIADDNCAGYDLDVSSTPYTCWLHMSPDNFDPPKAKTGVNLYILVSRCPDTSTPPVYEGCNFVISEDMASFGAAKVNGADTLDACLSACKGDQENCKAVEYSEQYKCYMHSEDTYEANLASNTGVNVYKFQDCDNYYTYEGCTFEITENQGADGATKVDGANSLDACLAACKDDQANCKAVEYGEKDKCWKHTSDTYQERLKENEGVNVYKFKDCAVGYSTTIASTIANLYSHGTCSFETYVDQSADGATKVDGATSLDACLDACSDHSCYAVEYSEEYGCYRHTTAYVESTMKDNAGVTIYKYKTCTADCPVWDKKENMQGVGGISFADASTSAECKAACIADDNCAGFDLDVSGTPYTCWLHMSPDNFDPPKAKTGVNLYILVSRCSGSSTTIASTIANLYSHGTCSFETYVDQSADGATKVDGATSLDDCLDACSDHSCYAVEYSEEYGCYRHTTAYVESTMKDNAGVTIYKYKTCTADCPVWDKKENMHGNGAIIDEDQHTESTCKDACIADENCVGFDLDKNDTPYACWLHMNTANFDPPQPKVGVDLYILVSRCSAYGGCSFEINADKSSAGASKVDSISNRDECLDACISEDCFAAEYSEEFKCWLHMSQYGDLADNTGVTTYRRMSCDSGASTTIAATVANQYIHNGVCTFDTYANQGADGASIVDGVGNLDECLDSCIQDQPNCLAVEYSESEGCWKHTAAFESKITTKDGVTIYKYSSCAVLGQCRFTTFVDRAASGAFLIGNVDLNGCLQACINEQPDCYAVEYSEPLGCYMHRADDYIPADRPDVTLYQYQTCECPSWNKLEGQRIDGGVANKDSNTESSCKTACIEDEACYGFDLDTRETPNTCYYHYTDNNLQSPIADTGIDVYILNRCQSCAEWSIRPDMAAPNGELMEVVVKDAQDCIEACLADLDCLAFDLDTRQNPPSCWKHTDEDDLINPRDDVGIVLYVWRAKCSGFQLMIIGCCIFAATFASECLSAHNRLRSFHKDTIDLIWDEELADQAENHIHQQLQHTGIVTLSCPEDSQCSYGENLIIMEMLSADVPLPCAFASFYWYMQSIDYDYSKSYADQGNDVTQFTQTVWRDSESVGCGRSNRNETWYIMCHYVIPGNIDPERSIENVRSLEEGVVIPKKPQDLMNECPDLYSEDCDTMQPKCEEIWGDFYGPSTYCPVTCGVC</sequence>
<feature type="signal peptide" evidence="2">
    <location>
        <begin position="1"/>
        <end position="21"/>
    </location>
</feature>
<evidence type="ECO:0000256" key="1">
    <source>
        <dbReference type="PROSITE-ProRule" id="PRU01005"/>
    </source>
</evidence>
<reference evidence="6 8" key="2">
    <citation type="journal article" date="2013" name="Nature">
        <title>Insights into bilaterian evolution from three spiralian genomes.</title>
        <authorList>
            <person name="Simakov O."/>
            <person name="Marletaz F."/>
            <person name="Cho S.J."/>
            <person name="Edsinger-Gonzales E."/>
            <person name="Havlak P."/>
            <person name="Hellsten U."/>
            <person name="Kuo D.H."/>
            <person name="Larsson T."/>
            <person name="Lv J."/>
            <person name="Arendt D."/>
            <person name="Savage R."/>
            <person name="Osoegawa K."/>
            <person name="de Jong P."/>
            <person name="Grimwood J."/>
            <person name="Chapman J.A."/>
            <person name="Shapiro H."/>
            <person name="Aerts A."/>
            <person name="Otillar R.P."/>
            <person name="Terry A.Y."/>
            <person name="Boore J.L."/>
            <person name="Grigoriev I.V."/>
            <person name="Lindberg D.R."/>
            <person name="Seaver E.C."/>
            <person name="Weisblat D.A."/>
            <person name="Putnam N.H."/>
            <person name="Rokhsar D.S."/>
        </authorList>
    </citation>
    <scope>NUCLEOTIDE SEQUENCE</scope>
    <source>
        <strain evidence="6 8">I ESC-2004</strain>
    </source>
</reference>
<dbReference type="InterPro" id="IPR036465">
    <property type="entry name" value="vWFA_dom_sf"/>
</dbReference>
<feature type="domain" description="Apple" evidence="4">
    <location>
        <begin position="2293"/>
        <end position="2366"/>
    </location>
</feature>
<evidence type="ECO:0000313" key="8">
    <source>
        <dbReference type="Proteomes" id="UP000014760"/>
    </source>
</evidence>
<feature type="domain" description="Apple" evidence="4">
    <location>
        <begin position="2793"/>
        <end position="2868"/>
    </location>
</feature>
<feature type="domain" description="Apple" evidence="4">
    <location>
        <begin position="302"/>
        <end position="373"/>
    </location>
</feature>
<evidence type="ECO:0000256" key="2">
    <source>
        <dbReference type="SAM" id="SignalP"/>
    </source>
</evidence>
<dbReference type="InterPro" id="IPR002035">
    <property type="entry name" value="VWF_A"/>
</dbReference>
<feature type="domain" description="Apple" evidence="4">
    <location>
        <begin position="2469"/>
        <end position="2540"/>
    </location>
</feature>
<reference evidence="8" key="1">
    <citation type="submission" date="2012-12" db="EMBL/GenBank/DDBJ databases">
        <authorList>
            <person name="Hellsten U."/>
            <person name="Grimwood J."/>
            <person name="Chapman J.A."/>
            <person name="Shapiro H."/>
            <person name="Aerts A."/>
            <person name="Otillar R.P."/>
            <person name="Terry A.Y."/>
            <person name="Boore J.L."/>
            <person name="Simakov O."/>
            <person name="Marletaz F."/>
            <person name="Cho S.-J."/>
            <person name="Edsinger-Gonzales E."/>
            <person name="Havlak P."/>
            <person name="Kuo D.-H."/>
            <person name="Larsson T."/>
            <person name="Lv J."/>
            <person name="Arendt D."/>
            <person name="Savage R."/>
            <person name="Osoegawa K."/>
            <person name="de Jong P."/>
            <person name="Lindberg D.R."/>
            <person name="Seaver E.C."/>
            <person name="Weisblat D.A."/>
            <person name="Putnam N.H."/>
            <person name="Grigoriev I.V."/>
            <person name="Rokhsar D.S."/>
        </authorList>
    </citation>
    <scope>NUCLEOTIDE SEQUENCE</scope>
    <source>
        <strain evidence="8">I ESC-2004</strain>
    </source>
</reference>
<comment type="caution">
    <text evidence="1">Lacks conserved residue(s) required for the propagation of feature annotation.</text>
</comment>
<feature type="domain" description="Apple" evidence="4">
    <location>
        <begin position="1196"/>
        <end position="1274"/>
    </location>
</feature>
<dbReference type="PROSITE" id="PS50234">
    <property type="entry name" value="VWFA"/>
    <property type="match status" value="1"/>
</dbReference>
<dbReference type="SMART" id="SM00327">
    <property type="entry name" value="VWA"/>
    <property type="match status" value="1"/>
</dbReference>
<dbReference type="PROSITE" id="PS50948">
    <property type="entry name" value="PAN"/>
    <property type="match status" value="16"/>
</dbReference>
<feature type="domain" description="Apple" evidence="4">
    <location>
        <begin position="2129"/>
        <end position="2200"/>
    </location>
</feature>
<dbReference type="Pfam" id="PF00188">
    <property type="entry name" value="CAP"/>
    <property type="match status" value="1"/>
</dbReference>
<dbReference type="PROSITE" id="PS51670">
    <property type="entry name" value="SHKT"/>
    <property type="match status" value="1"/>
</dbReference>
<dbReference type="OMA" id="ACAERCV"/>
<dbReference type="Pfam" id="PF00024">
    <property type="entry name" value="PAN_1"/>
    <property type="match status" value="2"/>
</dbReference>
<gene>
    <name evidence="6" type="ORF">CAPTEDRAFT_222839</name>
</gene>
<dbReference type="Gene3D" id="3.50.4.10">
    <property type="entry name" value="Hepatocyte Growth Factor"/>
    <property type="match status" value="19"/>
</dbReference>
<dbReference type="InterPro" id="IPR003609">
    <property type="entry name" value="Pan_app"/>
</dbReference>
<feature type="domain" description="ShKT" evidence="5">
    <location>
        <begin position="3382"/>
        <end position="3418"/>
    </location>
</feature>
<feature type="domain" description="VWFA" evidence="3">
    <location>
        <begin position="1301"/>
        <end position="1483"/>
    </location>
</feature>
<dbReference type="SMART" id="SM00198">
    <property type="entry name" value="SCP"/>
    <property type="match status" value="1"/>
</dbReference>
<dbReference type="OrthoDB" id="6132182at2759"/>
<dbReference type="CDD" id="cd01450">
    <property type="entry name" value="vWFA_subfamily_ECM"/>
    <property type="match status" value="1"/>
</dbReference>
<feature type="chain" id="PRO_5008786588" description="VWFA domain-containing protein" evidence="2">
    <location>
        <begin position="22"/>
        <end position="3418"/>
    </location>
</feature>
<feature type="domain" description="Apple" evidence="4">
    <location>
        <begin position="378"/>
        <end position="449"/>
    </location>
</feature>
<feature type="domain" description="Apple" evidence="4">
    <location>
        <begin position="2890"/>
        <end position="2962"/>
    </location>
</feature>
<dbReference type="EMBL" id="AMQN01003698">
    <property type="status" value="NOT_ANNOTATED_CDS"/>
    <property type="molecule type" value="Genomic_DNA"/>
</dbReference>